<reference evidence="8" key="1">
    <citation type="submission" date="2020-08" db="EMBL/GenBank/DDBJ databases">
        <title>Multicomponent nature underlies the extraordinary mechanical properties of spider dragline silk.</title>
        <authorList>
            <person name="Kono N."/>
            <person name="Nakamura H."/>
            <person name="Mori M."/>
            <person name="Yoshida Y."/>
            <person name="Ohtoshi R."/>
            <person name="Malay A.D."/>
            <person name="Moran D.A.P."/>
            <person name="Tomita M."/>
            <person name="Numata K."/>
            <person name="Arakawa K."/>
        </authorList>
    </citation>
    <scope>NUCLEOTIDE SEQUENCE</scope>
</reference>
<protein>
    <submittedName>
        <fullName evidence="8">Vacuolar protein sorting-associated protein 54</fullName>
    </submittedName>
</protein>
<evidence type="ECO:0000256" key="6">
    <source>
        <dbReference type="ARBA" id="ARBA00023054"/>
    </source>
</evidence>
<dbReference type="OrthoDB" id="10259024at2759"/>
<dbReference type="InterPro" id="IPR039745">
    <property type="entry name" value="Vps54"/>
</dbReference>
<evidence type="ECO:0000313" key="9">
    <source>
        <dbReference type="Proteomes" id="UP000887013"/>
    </source>
</evidence>
<proteinExistence type="inferred from homology"/>
<comment type="caution">
    <text evidence="8">The sequence shown here is derived from an EMBL/GenBank/DDBJ whole genome shotgun (WGS) entry which is preliminary data.</text>
</comment>
<gene>
    <name evidence="8" type="primary">scat</name>
    <name evidence="8" type="ORF">NPIL_260891</name>
    <name evidence="7" type="ORF">NPIL_680071</name>
</gene>
<keyword evidence="4" id="KW-0653">Protein transport</keyword>
<dbReference type="GO" id="GO:0000938">
    <property type="term" value="C:GARP complex"/>
    <property type="evidence" value="ECO:0007669"/>
    <property type="project" value="InterPro"/>
</dbReference>
<sequence length="97" mass="11320">MIYTTQDVLAQELSGIHSFRHLGSQLAEMEKVIGKMMVTDFVRYITADLNRPHTEHLVMEEEKLIAIVFGMLRQNHYRFIQTFKEECFTTIAATVKQ</sequence>
<dbReference type="GO" id="GO:0005829">
    <property type="term" value="C:cytosol"/>
    <property type="evidence" value="ECO:0007669"/>
    <property type="project" value="GOC"/>
</dbReference>
<organism evidence="8 9">
    <name type="scientific">Nephila pilipes</name>
    <name type="common">Giant wood spider</name>
    <name type="synonym">Nephila maculata</name>
    <dbReference type="NCBI Taxonomy" id="299642"/>
    <lineage>
        <taxon>Eukaryota</taxon>
        <taxon>Metazoa</taxon>
        <taxon>Ecdysozoa</taxon>
        <taxon>Arthropoda</taxon>
        <taxon>Chelicerata</taxon>
        <taxon>Arachnida</taxon>
        <taxon>Araneae</taxon>
        <taxon>Araneomorphae</taxon>
        <taxon>Entelegynae</taxon>
        <taxon>Araneoidea</taxon>
        <taxon>Nephilidae</taxon>
        <taxon>Nephila</taxon>
    </lineage>
</organism>
<dbReference type="Proteomes" id="UP000887013">
    <property type="component" value="Unassembled WGS sequence"/>
</dbReference>
<dbReference type="PANTHER" id="PTHR12965:SF0">
    <property type="entry name" value="VACUOLAR PROTEIN SORTING-ASSOCIATED PROTEIN 54"/>
    <property type="match status" value="1"/>
</dbReference>
<name>A0A8X6TL26_NEPPI</name>
<dbReference type="GO" id="GO:0019905">
    <property type="term" value="F:syntaxin binding"/>
    <property type="evidence" value="ECO:0007669"/>
    <property type="project" value="TreeGrafter"/>
</dbReference>
<evidence type="ECO:0000256" key="5">
    <source>
        <dbReference type="ARBA" id="ARBA00023034"/>
    </source>
</evidence>
<evidence type="ECO:0000256" key="2">
    <source>
        <dbReference type="ARBA" id="ARBA00009150"/>
    </source>
</evidence>
<dbReference type="EMBL" id="BMAW01107581">
    <property type="protein sequence ID" value="GFT30013.1"/>
    <property type="molecule type" value="Genomic_DNA"/>
</dbReference>
<dbReference type="EMBL" id="BMAW01102843">
    <property type="protein sequence ID" value="GFT06204.1"/>
    <property type="molecule type" value="Genomic_DNA"/>
</dbReference>
<dbReference type="AlphaFoldDB" id="A0A8X6TL26"/>
<evidence type="ECO:0000313" key="7">
    <source>
        <dbReference type="EMBL" id="GFT06204.1"/>
    </source>
</evidence>
<feature type="non-terminal residue" evidence="8">
    <location>
        <position position="97"/>
    </location>
</feature>
<dbReference type="GO" id="GO:0006896">
    <property type="term" value="P:Golgi to vacuole transport"/>
    <property type="evidence" value="ECO:0007669"/>
    <property type="project" value="TreeGrafter"/>
</dbReference>
<keyword evidence="9" id="KW-1185">Reference proteome</keyword>
<dbReference type="GO" id="GO:0015031">
    <property type="term" value="P:protein transport"/>
    <property type="evidence" value="ECO:0007669"/>
    <property type="project" value="UniProtKB-KW"/>
</dbReference>
<accession>A0A8X6TL26</accession>
<dbReference type="GO" id="GO:0042147">
    <property type="term" value="P:retrograde transport, endosome to Golgi"/>
    <property type="evidence" value="ECO:0007669"/>
    <property type="project" value="InterPro"/>
</dbReference>
<comment type="subcellular location">
    <subcellularLocation>
        <location evidence="1">Golgi apparatus</location>
        <location evidence="1">trans-Golgi network</location>
    </subcellularLocation>
</comment>
<dbReference type="PANTHER" id="PTHR12965">
    <property type="entry name" value="VACUOLAR PROTEIN SORTING 54"/>
    <property type="match status" value="1"/>
</dbReference>
<keyword evidence="6" id="KW-0175">Coiled coil</keyword>
<keyword evidence="3" id="KW-0813">Transport</keyword>
<keyword evidence="5" id="KW-0333">Golgi apparatus</keyword>
<evidence type="ECO:0000313" key="8">
    <source>
        <dbReference type="EMBL" id="GFT30013.1"/>
    </source>
</evidence>
<comment type="similarity">
    <text evidence="2">Belongs to the VPS54 family.</text>
</comment>
<evidence type="ECO:0000256" key="1">
    <source>
        <dbReference type="ARBA" id="ARBA00004601"/>
    </source>
</evidence>
<evidence type="ECO:0000256" key="3">
    <source>
        <dbReference type="ARBA" id="ARBA00022448"/>
    </source>
</evidence>
<evidence type="ECO:0000256" key="4">
    <source>
        <dbReference type="ARBA" id="ARBA00022927"/>
    </source>
</evidence>